<dbReference type="EMBL" id="CAJNON010003043">
    <property type="protein sequence ID" value="CAF1520303.1"/>
    <property type="molecule type" value="Genomic_DNA"/>
</dbReference>
<name>A0A815UY40_9BILA</name>
<dbReference type="Proteomes" id="UP000663891">
    <property type="component" value="Unassembled WGS sequence"/>
</dbReference>
<dbReference type="AlphaFoldDB" id="A0A815UY40"/>
<protein>
    <submittedName>
        <fullName evidence="1">Uncharacterized protein</fullName>
    </submittedName>
</protein>
<accession>A0A815UY40</accession>
<evidence type="ECO:0000313" key="2">
    <source>
        <dbReference type="Proteomes" id="UP000663891"/>
    </source>
</evidence>
<dbReference type="OrthoDB" id="1739706at2759"/>
<organism evidence="1 2">
    <name type="scientific">Adineta steineri</name>
    <dbReference type="NCBI Taxonomy" id="433720"/>
    <lineage>
        <taxon>Eukaryota</taxon>
        <taxon>Metazoa</taxon>
        <taxon>Spiralia</taxon>
        <taxon>Gnathifera</taxon>
        <taxon>Rotifera</taxon>
        <taxon>Eurotatoria</taxon>
        <taxon>Bdelloidea</taxon>
        <taxon>Adinetida</taxon>
        <taxon>Adinetidae</taxon>
        <taxon>Adineta</taxon>
    </lineage>
</organism>
<sequence>TIGQRDDNLNEEYYRTHIYSHISSLSPHSETFLHFGLLKPFNDHLNFDCDILFNELTVVKPMLQKNL</sequence>
<evidence type="ECO:0000313" key="1">
    <source>
        <dbReference type="EMBL" id="CAF1520303.1"/>
    </source>
</evidence>
<proteinExistence type="predicted"/>
<reference evidence="1" key="1">
    <citation type="submission" date="2021-02" db="EMBL/GenBank/DDBJ databases">
        <authorList>
            <person name="Nowell W R."/>
        </authorList>
    </citation>
    <scope>NUCLEOTIDE SEQUENCE</scope>
</reference>
<comment type="caution">
    <text evidence="1">The sequence shown here is derived from an EMBL/GenBank/DDBJ whole genome shotgun (WGS) entry which is preliminary data.</text>
</comment>
<feature type="non-terminal residue" evidence="1">
    <location>
        <position position="1"/>
    </location>
</feature>
<gene>
    <name evidence="1" type="ORF">VCS650_LOCUS43244</name>
</gene>